<proteinExistence type="predicted"/>
<dbReference type="Proteomes" id="UP000028549">
    <property type="component" value="Unassembled WGS sequence"/>
</dbReference>
<evidence type="ECO:0000313" key="3">
    <source>
        <dbReference type="Proteomes" id="UP000028549"/>
    </source>
</evidence>
<name>A0A084H1Q1_METID</name>
<protein>
    <submittedName>
        <fullName evidence="2">Uncharacterized protein</fullName>
    </submittedName>
</protein>
<evidence type="ECO:0000313" key="2">
    <source>
        <dbReference type="EMBL" id="KEZ53513.1"/>
    </source>
</evidence>
<feature type="coiled-coil region" evidence="1">
    <location>
        <begin position="70"/>
        <end position="104"/>
    </location>
</feature>
<dbReference type="STRING" id="246786.GS18_0200515"/>
<evidence type="ECO:0000256" key="1">
    <source>
        <dbReference type="SAM" id="Coils"/>
    </source>
</evidence>
<dbReference type="RefSeq" id="WP_029565161.1">
    <property type="nucleotide sequence ID" value="NZ_CANLZQ010000008.1"/>
</dbReference>
<dbReference type="EMBL" id="JNVC02000001">
    <property type="protein sequence ID" value="KEZ53513.1"/>
    <property type="molecule type" value="Genomic_DNA"/>
</dbReference>
<accession>A0A084H1Q1</accession>
<comment type="caution">
    <text evidence="2">The sequence shown here is derived from an EMBL/GenBank/DDBJ whole genome shotgun (WGS) entry which is preliminary data.</text>
</comment>
<dbReference type="AlphaFoldDB" id="A0A084H1Q1"/>
<organism evidence="2 3">
    <name type="scientific">Metabacillus indicus</name>
    <name type="common">Bacillus indicus</name>
    <dbReference type="NCBI Taxonomy" id="246786"/>
    <lineage>
        <taxon>Bacteria</taxon>
        <taxon>Bacillati</taxon>
        <taxon>Bacillota</taxon>
        <taxon>Bacilli</taxon>
        <taxon>Bacillales</taxon>
        <taxon>Bacillaceae</taxon>
        <taxon>Metabacillus</taxon>
    </lineage>
</organism>
<sequence>MKKQDSQNAGERTLQLQQQILHYRSELSRMQQLVNEADNQVKKELIRNQYLQEKLNEALHTHTDQFEKEVFKLEKKVLTLEVALEEEKKRSSDLRKKLLMQEEQAKPAVIAPVIGATAHFQASILLPKEDDEPLTVFGDFVIKNTGNKPLQQPVICLQITPVSYGSLSGKIILQRKMDDTNLFDDAPGPLWRHVHENWRERVRTDGQYWLKPLKENLVEPGQTLVFSSFEISFPFPPERAAAVNGFVYAKELPNGIPSLNKISLQ</sequence>
<reference evidence="2 3" key="1">
    <citation type="journal article" date="2005" name="Int. J. Syst. Evol. Microbiol.">
        <title>Bacillus cibi sp. nov., isolated from jeotgal, a traditional Korean fermented seafood.</title>
        <authorList>
            <person name="Yoon J.H."/>
            <person name="Lee C.H."/>
            <person name="Oh T.K."/>
        </authorList>
    </citation>
    <scope>NUCLEOTIDE SEQUENCE [LARGE SCALE GENOMIC DNA]</scope>
    <source>
        <strain evidence="2 3">DSM 16189</strain>
    </source>
</reference>
<keyword evidence="3" id="KW-1185">Reference proteome</keyword>
<keyword evidence="1" id="KW-0175">Coiled coil</keyword>
<dbReference type="OrthoDB" id="2679997at2"/>
<gene>
    <name evidence="2" type="ORF">GS18_0200515</name>
</gene>